<keyword evidence="2" id="KW-1185">Reference proteome</keyword>
<proteinExistence type="predicted"/>
<reference evidence="1" key="2">
    <citation type="submission" date="2023-05" db="EMBL/GenBank/DDBJ databases">
        <authorList>
            <consortium name="Lawrence Berkeley National Laboratory"/>
            <person name="Steindorff A."/>
            <person name="Hensen N."/>
            <person name="Bonometti L."/>
            <person name="Westerberg I."/>
            <person name="Brannstrom I.O."/>
            <person name="Guillou S."/>
            <person name="Cros-Aarteil S."/>
            <person name="Calhoun S."/>
            <person name="Haridas S."/>
            <person name="Kuo A."/>
            <person name="Mondo S."/>
            <person name="Pangilinan J."/>
            <person name="Riley R."/>
            <person name="Labutti K."/>
            <person name="Andreopoulos B."/>
            <person name="Lipzen A."/>
            <person name="Chen C."/>
            <person name="Yanf M."/>
            <person name="Daum C."/>
            <person name="Ng V."/>
            <person name="Clum A."/>
            <person name="Ohm R."/>
            <person name="Martin F."/>
            <person name="Silar P."/>
            <person name="Natvig D."/>
            <person name="Lalanne C."/>
            <person name="Gautier V."/>
            <person name="Ament-Velasquez S.L."/>
            <person name="Kruys A."/>
            <person name="Hutchinson M.I."/>
            <person name="Powell A.J."/>
            <person name="Barry K."/>
            <person name="Miller A.N."/>
            <person name="Grigoriev I.V."/>
            <person name="Debuchy R."/>
            <person name="Gladieux P."/>
            <person name="Thoren M.H."/>
            <person name="Johannesson H."/>
        </authorList>
    </citation>
    <scope>NUCLEOTIDE SEQUENCE</scope>
    <source>
        <strain evidence="1">PSN243</strain>
    </source>
</reference>
<evidence type="ECO:0008006" key="3">
    <source>
        <dbReference type="Google" id="ProtNLM"/>
    </source>
</evidence>
<sequence>MYAEGGDSVRFRHYTGSNRVWNSWVDIGGEFKGDPVLVPVNETYFTFFGIHVDGDIVTFNWTNATGVGYRPALASLGGNFTSMPSAIVSNTNPLRLDVVALGMGGNYEHKTFRDGRWSAGWEDLGVSGSSAPLLYQYETKADAGRGESQNMTVMAAIGEDNQLRYASWETSTTLAWRDLLGTWTNAGGNLTTKSMCD</sequence>
<dbReference type="SUPFAM" id="SSF89372">
    <property type="entry name" value="Fucose-specific lectin"/>
    <property type="match status" value="1"/>
</dbReference>
<accession>A0AAV9G8N0</accession>
<dbReference type="AlphaFoldDB" id="A0AAV9G8N0"/>
<evidence type="ECO:0000313" key="2">
    <source>
        <dbReference type="Proteomes" id="UP001321760"/>
    </source>
</evidence>
<evidence type="ECO:0000313" key="1">
    <source>
        <dbReference type="EMBL" id="KAK4444489.1"/>
    </source>
</evidence>
<dbReference type="Proteomes" id="UP001321760">
    <property type="component" value="Unassembled WGS sequence"/>
</dbReference>
<comment type="caution">
    <text evidence="1">The sequence shown here is derived from an EMBL/GenBank/DDBJ whole genome shotgun (WGS) entry which is preliminary data.</text>
</comment>
<dbReference type="EMBL" id="MU865976">
    <property type="protein sequence ID" value="KAK4444489.1"/>
    <property type="molecule type" value="Genomic_DNA"/>
</dbReference>
<reference evidence="1" key="1">
    <citation type="journal article" date="2023" name="Mol. Phylogenet. Evol.">
        <title>Genome-scale phylogeny and comparative genomics of the fungal order Sordariales.</title>
        <authorList>
            <person name="Hensen N."/>
            <person name="Bonometti L."/>
            <person name="Westerberg I."/>
            <person name="Brannstrom I.O."/>
            <person name="Guillou S."/>
            <person name="Cros-Aarteil S."/>
            <person name="Calhoun S."/>
            <person name="Haridas S."/>
            <person name="Kuo A."/>
            <person name="Mondo S."/>
            <person name="Pangilinan J."/>
            <person name="Riley R."/>
            <person name="LaButti K."/>
            <person name="Andreopoulos B."/>
            <person name="Lipzen A."/>
            <person name="Chen C."/>
            <person name="Yan M."/>
            <person name="Daum C."/>
            <person name="Ng V."/>
            <person name="Clum A."/>
            <person name="Steindorff A."/>
            <person name="Ohm R.A."/>
            <person name="Martin F."/>
            <person name="Silar P."/>
            <person name="Natvig D.O."/>
            <person name="Lalanne C."/>
            <person name="Gautier V."/>
            <person name="Ament-Velasquez S.L."/>
            <person name="Kruys A."/>
            <person name="Hutchinson M.I."/>
            <person name="Powell A.J."/>
            <person name="Barry K."/>
            <person name="Miller A.N."/>
            <person name="Grigoriev I.V."/>
            <person name="Debuchy R."/>
            <person name="Gladieux P."/>
            <person name="Hiltunen Thoren M."/>
            <person name="Johannesson H."/>
        </authorList>
    </citation>
    <scope>NUCLEOTIDE SEQUENCE</scope>
    <source>
        <strain evidence="1">PSN243</strain>
    </source>
</reference>
<protein>
    <recommendedName>
        <fullName evidence="3">Fucose-specific lectin</fullName>
    </recommendedName>
</protein>
<name>A0AAV9G8N0_9PEZI</name>
<gene>
    <name evidence="1" type="ORF">QBC34DRAFT_415025</name>
</gene>
<organism evidence="1 2">
    <name type="scientific">Podospora aff. communis PSN243</name>
    <dbReference type="NCBI Taxonomy" id="3040156"/>
    <lineage>
        <taxon>Eukaryota</taxon>
        <taxon>Fungi</taxon>
        <taxon>Dikarya</taxon>
        <taxon>Ascomycota</taxon>
        <taxon>Pezizomycotina</taxon>
        <taxon>Sordariomycetes</taxon>
        <taxon>Sordariomycetidae</taxon>
        <taxon>Sordariales</taxon>
        <taxon>Podosporaceae</taxon>
        <taxon>Podospora</taxon>
    </lineage>
</organism>